<evidence type="ECO:0000313" key="3">
    <source>
        <dbReference type="Proteomes" id="UP000236655"/>
    </source>
</evidence>
<accession>A0A2I7N9L1</accession>
<dbReference type="OrthoDB" id="8769632at2"/>
<keyword evidence="2" id="KW-0489">Methyltransferase</keyword>
<dbReference type="KEGG" id="nba:CUN60_12795"/>
<dbReference type="EMBL" id="CP024847">
    <property type="protein sequence ID" value="AUR53126.1"/>
    <property type="molecule type" value="Genomic_DNA"/>
</dbReference>
<gene>
    <name evidence="2" type="ORF">CUN60_12795</name>
</gene>
<dbReference type="GO" id="GO:0032259">
    <property type="term" value="P:methylation"/>
    <property type="evidence" value="ECO:0007669"/>
    <property type="project" value="UniProtKB-KW"/>
</dbReference>
<dbReference type="AlphaFoldDB" id="A0A2I7N9L1"/>
<dbReference type="InterPro" id="IPR013216">
    <property type="entry name" value="Methyltransf_11"/>
</dbReference>
<dbReference type="RefSeq" id="WP_102952412.1">
    <property type="nucleotide sequence ID" value="NZ_CP024847.1"/>
</dbReference>
<name>A0A2I7N9L1_9NEIS</name>
<proteinExistence type="predicted"/>
<sequence>MGILHKFLAHPLTKGLSVDDPITTVKRREIIYSKTFLTAIYNEWYHEINKRLPIKESILELGSGAGFFSEHVQGLITSEVFRIPGVQIIADACSLPFADDSLNAIVMTDVFHHIPDVHRFLSEAARCIRPNGKIVMIEPWRTTWSELIYKRLHSEPFVVDSDDWQIPSFGPLSGANGALPWIVFERDRAEFKSLYPFWDIIDIKLLMPFSYLVSGGVSMRGLVPGFLYKYIRKIEASLDQKKWAMFAVIELELKH</sequence>
<dbReference type="Pfam" id="PF08241">
    <property type="entry name" value="Methyltransf_11"/>
    <property type="match status" value="1"/>
</dbReference>
<dbReference type="SUPFAM" id="SSF53335">
    <property type="entry name" value="S-adenosyl-L-methionine-dependent methyltransferases"/>
    <property type="match status" value="1"/>
</dbReference>
<protein>
    <submittedName>
        <fullName evidence="2">Methyltransferase type 11</fullName>
    </submittedName>
</protein>
<dbReference type="CDD" id="cd02440">
    <property type="entry name" value="AdoMet_MTases"/>
    <property type="match status" value="1"/>
</dbReference>
<evidence type="ECO:0000259" key="1">
    <source>
        <dbReference type="Pfam" id="PF08241"/>
    </source>
</evidence>
<feature type="domain" description="Methyltransferase type 11" evidence="1">
    <location>
        <begin position="88"/>
        <end position="136"/>
    </location>
</feature>
<reference evidence="3" key="1">
    <citation type="submission" date="2017-11" db="EMBL/GenBank/DDBJ databases">
        <authorList>
            <person name="Chan K.G."/>
            <person name="Lee L.S."/>
        </authorList>
    </citation>
    <scope>NUCLEOTIDE SEQUENCE [LARGE SCALE GENOMIC DNA]</scope>
    <source>
        <strain evidence="3">DSM 100970</strain>
    </source>
</reference>
<evidence type="ECO:0000313" key="2">
    <source>
        <dbReference type="EMBL" id="AUR53126.1"/>
    </source>
</evidence>
<dbReference type="Proteomes" id="UP000236655">
    <property type="component" value="Chromosome"/>
</dbReference>
<dbReference type="Gene3D" id="3.40.50.150">
    <property type="entry name" value="Vaccinia Virus protein VP39"/>
    <property type="match status" value="1"/>
</dbReference>
<dbReference type="InterPro" id="IPR029063">
    <property type="entry name" value="SAM-dependent_MTases_sf"/>
</dbReference>
<keyword evidence="3" id="KW-1185">Reference proteome</keyword>
<keyword evidence="2" id="KW-0808">Transferase</keyword>
<dbReference type="GO" id="GO:0008757">
    <property type="term" value="F:S-adenosylmethionine-dependent methyltransferase activity"/>
    <property type="evidence" value="ECO:0007669"/>
    <property type="project" value="InterPro"/>
</dbReference>
<organism evidence="2 3">
    <name type="scientific">Aquella oligotrophica</name>
    <dbReference type="NCBI Taxonomy" id="2067065"/>
    <lineage>
        <taxon>Bacteria</taxon>
        <taxon>Pseudomonadati</taxon>
        <taxon>Pseudomonadota</taxon>
        <taxon>Betaproteobacteria</taxon>
        <taxon>Neisseriales</taxon>
        <taxon>Neisseriaceae</taxon>
        <taxon>Aquella</taxon>
    </lineage>
</organism>